<dbReference type="InterPro" id="IPR042001">
    <property type="entry name" value="Sortase_F"/>
</dbReference>
<dbReference type="SUPFAM" id="SSF63817">
    <property type="entry name" value="Sortase"/>
    <property type="match status" value="1"/>
</dbReference>
<dbReference type="RefSeq" id="WP_205381660.1">
    <property type="nucleotide sequence ID" value="NZ_JAFFZS010000002.1"/>
</dbReference>
<comment type="caution">
    <text evidence="3">The sequence shown here is derived from an EMBL/GenBank/DDBJ whole genome shotgun (WGS) entry which is preliminary data.</text>
</comment>
<organism evidence="3 4">
    <name type="scientific">Streptomyces actuosus</name>
    <dbReference type="NCBI Taxonomy" id="1885"/>
    <lineage>
        <taxon>Bacteria</taxon>
        <taxon>Bacillati</taxon>
        <taxon>Actinomycetota</taxon>
        <taxon>Actinomycetes</taxon>
        <taxon>Kitasatosporales</taxon>
        <taxon>Streptomycetaceae</taxon>
        <taxon>Streptomyces</taxon>
    </lineage>
</organism>
<accession>A0ABS2VK15</accession>
<dbReference type="InterPro" id="IPR005754">
    <property type="entry name" value="Sortase"/>
</dbReference>
<dbReference type="CDD" id="cd05829">
    <property type="entry name" value="Sortase_F"/>
    <property type="match status" value="1"/>
</dbReference>
<evidence type="ECO:0000256" key="1">
    <source>
        <dbReference type="ARBA" id="ARBA00022801"/>
    </source>
</evidence>
<dbReference type="NCBIfam" id="NF033748">
    <property type="entry name" value="class_F_sortase"/>
    <property type="match status" value="1"/>
</dbReference>
<dbReference type="InterPro" id="IPR023365">
    <property type="entry name" value="Sortase_dom-sf"/>
</dbReference>
<keyword evidence="4" id="KW-1185">Reference proteome</keyword>
<sequence length="222" mass="23293">MAAPASSDAGGDQVPSERRSRMSLTMVCAAGLLVLTAVRLGGHEPSPAVTDSAPRPPAAGQNAVPYAGTVSRMPRSTPVRLIIPKISVDAPFTTLALGADGHLQPPPAHDTNLVGWYGAGASPGERGTAIIAGHVDTTTSAAVFANLNELRKGDVFRIERADGRTASFVVDDAETFAKNDFPDERVYADSDQAQVRLITCAGAYDHTAKDYTENLVVFAHLL</sequence>
<dbReference type="Gene3D" id="2.40.260.10">
    <property type="entry name" value="Sortase"/>
    <property type="match status" value="1"/>
</dbReference>
<name>A0ABS2VK15_STRAS</name>
<reference evidence="3 4" key="1">
    <citation type="submission" date="2021-02" db="EMBL/GenBank/DDBJ databases">
        <title>Whole genome sequencing of Streptomyces actuosus VRA1.</title>
        <authorList>
            <person name="Sen G."/>
            <person name="Sen A."/>
        </authorList>
    </citation>
    <scope>NUCLEOTIDE SEQUENCE [LARGE SCALE GENOMIC DNA]</scope>
    <source>
        <strain evidence="3 4">VRA1</strain>
    </source>
</reference>
<evidence type="ECO:0000313" key="4">
    <source>
        <dbReference type="Proteomes" id="UP000788262"/>
    </source>
</evidence>
<gene>
    <name evidence="3" type="ORF">JS756_04915</name>
</gene>
<dbReference type="Proteomes" id="UP000788262">
    <property type="component" value="Unassembled WGS sequence"/>
</dbReference>
<dbReference type="Pfam" id="PF04203">
    <property type="entry name" value="Sortase"/>
    <property type="match status" value="1"/>
</dbReference>
<proteinExistence type="predicted"/>
<keyword evidence="1" id="KW-0378">Hydrolase</keyword>
<feature type="region of interest" description="Disordered" evidence="2">
    <location>
        <begin position="45"/>
        <end position="70"/>
    </location>
</feature>
<protein>
    <submittedName>
        <fullName evidence="3">Class F sortase</fullName>
    </submittedName>
</protein>
<evidence type="ECO:0000313" key="3">
    <source>
        <dbReference type="EMBL" id="MBN0043452.1"/>
    </source>
</evidence>
<evidence type="ECO:0000256" key="2">
    <source>
        <dbReference type="SAM" id="MobiDB-lite"/>
    </source>
</evidence>
<dbReference type="EMBL" id="JAFFZS010000002">
    <property type="protein sequence ID" value="MBN0043452.1"/>
    <property type="molecule type" value="Genomic_DNA"/>
</dbReference>